<dbReference type="Gene3D" id="3.30.40.10">
    <property type="entry name" value="Zinc/RING finger domain, C3HC4 (zinc finger)"/>
    <property type="match status" value="1"/>
</dbReference>
<evidence type="ECO:0000256" key="5">
    <source>
        <dbReference type="SAM" id="MobiDB-lite"/>
    </source>
</evidence>
<dbReference type="EMBL" id="CAJPEV010005561">
    <property type="protein sequence ID" value="CAG0903278.1"/>
    <property type="molecule type" value="Genomic_DNA"/>
</dbReference>
<dbReference type="OrthoDB" id="957735at2759"/>
<accession>A0A7R9FSD1</accession>
<comment type="subcellular location">
    <subcellularLocation>
        <location evidence="1">Cytoplasm</location>
    </subcellularLocation>
</comment>
<dbReference type="GO" id="GO:0032456">
    <property type="term" value="P:endocytic recycling"/>
    <property type="evidence" value="ECO:0007669"/>
    <property type="project" value="TreeGrafter"/>
</dbReference>
<dbReference type="SUPFAM" id="SSF48464">
    <property type="entry name" value="ENTH/VHS domain"/>
    <property type="match status" value="1"/>
</dbReference>
<dbReference type="GO" id="GO:0043130">
    <property type="term" value="F:ubiquitin binding"/>
    <property type="evidence" value="ECO:0007669"/>
    <property type="project" value="InterPro"/>
</dbReference>
<dbReference type="InterPro" id="IPR024641">
    <property type="entry name" value="HRS_helical"/>
</dbReference>
<evidence type="ECO:0000256" key="3">
    <source>
        <dbReference type="ARBA" id="ARBA00022553"/>
    </source>
</evidence>
<evidence type="ECO:0000313" key="7">
    <source>
        <dbReference type="EMBL" id="CAD7253262.1"/>
    </source>
</evidence>
<proteinExistence type="predicted"/>
<feature type="region of interest" description="Disordered" evidence="5">
    <location>
        <begin position="368"/>
        <end position="412"/>
    </location>
</feature>
<protein>
    <recommendedName>
        <fullName evidence="6">VHS domain-containing protein</fullName>
    </recommendedName>
</protein>
<dbReference type="InterPro" id="IPR008942">
    <property type="entry name" value="ENTH_VHS"/>
</dbReference>
<dbReference type="PANTHER" id="PTHR46275:SF1">
    <property type="entry name" value="HEPATOCYTE GROWTH FACTOR-REGULATED TYROSINE KINASE SUBSTRATE"/>
    <property type="match status" value="1"/>
</dbReference>
<sequence>LLCIRSLPPPSLIRTYLSPVKSFQLGKRGGEDVPFNVAIRSAARQGHESPTARGRPGSDAKALRLHPTGGHTYALKALKKKLHDKNPHVHLFSLQVLESWMKNCGGPIHEEVATRAFMDELQELFHDSNNEKVRSKILELVQVWAYAFRNEPRYKIFQDRVFALKAQGLSFPTLKESDAMFSSSTAPEACGQIFCAPCSSNQAILPKFGFEKEVRICDTKSEAELKEEEDLHLALALSQSEAESKEQRIEIFVNRMRANECRGRHIGNDSFVQTLFLDITLLYSRLVRAMEEEERKRYHYEGLQDRLSQIRDARAALDAQREDRRERQRREAEEAQRLRQIQMAQKLEIMRKKKQEYLDIVPAADGDAANAGAGARDADKTRAAKTGVRYGTGADARSLPSVSRPIRLPRPT</sequence>
<feature type="domain" description="VHS" evidence="6">
    <location>
        <begin position="74"/>
        <end position="172"/>
    </location>
</feature>
<dbReference type="SUPFAM" id="SSF57903">
    <property type="entry name" value="FYVE/PHD zinc finger"/>
    <property type="match status" value="1"/>
</dbReference>
<dbReference type="InterPro" id="IPR013083">
    <property type="entry name" value="Znf_RING/FYVE/PHD"/>
</dbReference>
<dbReference type="InterPro" id="IPR011011">
    <property type="entry name" value="Znf_FYVE_PHD"/>
</dbReference>
<feature type="coiled-coil region" evidence="4">
    <location>
        <begin position="300"/>
        <end position="345"/>
    </location>
</feature>
<evidence type="ECO:0000256" key="1">
    <source>
        <dbReference type="ARBA" id="ARBA00004496"/>
    </source>
</evidence>
<dbReference type="GO" id="GO:0035091">
    <property type="term" value="F:phosphatidylinositol binding"/>
    <property type="evidence" value="ECO:0007669"/>
    <property type="project" value="InterPro"/>
</dbReference>
<keyword evidence="3" id="KW-0597">Phosphoprotein</keyword>
<dbReference type="InterPro" id="IPR017073">
    <property type="entry name" value="HGS/VPS27"/>
</dbReference>
<keyword evidence="8" id="KW-1185">Reference proteome</keyword>
<evidence type="ECO:0000313" key="8">
    <source>
        <dbReference type="Proteomes" id="UP000677054"/>
    </source>
</evidence>
<dbReference type="PROSITE" id="PS50179">
    <property type="entry name" value="VHS"/>
    <property type="match status" value="1"/>
</dbReference>
<feature type="region of interest" description="Disordered" evidence="5">
    <location>
        <begin position="42"/>
        <end position="63"/>
    </location>
</feature>
<dbReference type="Gene3D" id="1.20.5.1940">
    <property type="match status" value="1"/>
</dbReference>
<evidence type="ECO:0000259" key="6">
    <source>
        <dbReference type="PROSITE" id="PS50179"/>
    </source>
</evidence>
<gene>
    <name evidence="7" type="ORF">DSTB1V02_LOCUS13012</name>
</gene>
<dbReference type="Proteomes" id="UP000677054">
    <property type="component" value="Unassembled WGS sequence"/>
</dbReference>
<dbReference type="SMART" id="SM00288">
    <property type="entry name" value="VHS"/>
    <property type="match status" value="1"/>
</dbReference>
<name>A0A7R9FSD1_9CRUS</name>
<dbReference type="GO" id="GO:0005769">
    <property type="term" value="C:early endosome"/>
    <property type="evidence" value="ECO:0007669"/>
    <property type="project" value="TreeGrafter"/>
</dbReference>
<dbReference type="GO" id="GO:0031623">
    <property type="term" value="P:receptor internalization"/>
    <property type="evidence" value="ECO:0007669"/>
    <property type="project" value="TreeGrafter"/>
</dbReference>
<organism evidence="7">
    <name type="scientific">Darwinula stevensoni</name>
    <dbReference type="NCBI Taxonomy" id="69355"/>
    <lineage>
        <taxon>Eukaryota</taxon>
        <taxon>Metazoa</taxon>
        <taxon>Ecdysozoa</taxon>
        <taxon>Arthropoda</taxon>
        <taxon>Crustacea</taxon>
        <taxon>Oligostraca</taxon>
        <taxon>Ostracoda</taxon>
        <taxon>Podocopa</taxon>
        <taxon>Podocopida</taxon>
        <taxon>Darwinulocopina</taxon>
        <taxon>Darwinuloidea</taxon>
        <taxon>Darwinulidae</taxon>
        <taxon>Darwinula</taxon>
    </lineage>
</organism>
<dbReference type="Pfam" id="PF00790">
    <property type="entry name" value="VHS"/>
    <property type="match status" value="1"/>
</dbReference>
<keyword evidence="2" id="KW-0963">Cytoplasm</keyword>
<keyword evidence="4" id="KW-0175">Coiled coil</keyword>
<evidence type="ECO:0000256" key="2">
    <source>
        <dbReference type="ARBA" id="ARBA00022490"/>
    </source>
</evidence>
<dbReference type="Pfam" id="PF12210">
    <property type="entry name" value="Hrs_helical"/>
    <property type="match status" value="1"/>
</dbReference>
<evidence type="ECO:0000256" key="4">
    <source>
        <dbReference type="SAM" id="Coils"/>
    </source>
</evidence>
<dbReference type="AlphaFoldDB" id="A0A7R9FSD1"/>
<feature type="non-terminal residue" evidence="7">
    <location>
        <position position="1"/>
    </location>
</feature>
<feature type="non-terminal residue" evidence="7">
    <location>
        <position position="412"/>
    </location>
</feature>
<dbReference type="InterPro" id="IPR002014">
    <property type="entry name" value="VHS_dom"/>
</dbReference>
<dbReference type="Gene3D" id="1.25.40.90">
    <property type="match status" value="1"/>
</dbReference>
<dbReference type="PANTHER" id="PTHR46275">
    <property type="entry name" value="HEPATOCYTE GROWTH FACTOR-REGULATED TYROSINE KINASE SUBSTRATE"/>
    <property type="match status" value="1"/>
</dbReference>
<dbReference type="EMBL" id="LR905078">
    <property type="protein sequence ID" value="CAD7253262.1"/>
    <property type="molecule type" value="Genomic_DNA"/>
</dbReference>
<reference evidence="7" key="1">
    <citation type="submission" date="2020-11" db="EMBL/GenBank/DDBJ databases">
        <authorList>
            <person name="Tran Van P."/>
        </authorList>
    </citation>
    <scope>NUCLEOTIDE SEQUENCE</scope>
</reference>